<dbReference type="Pfam" id="PF08447">
    <property type="entry name" value="PAS_3"/>
    <property type="match status" value="1"/>
</dbReference>
<feature type="domain" description="PAS" evidence="1">
    <location>
        <begin position="301"/>
        <end position="337"/>
    </location>
</feature>
<feature type="domain" description="PAC" evidence="2">
    <location>
        <begin position="242"/>
        <end position="294"/>
    </location>
</feature>
<dbReference type="InterPro" id="IPR043128">
    <property type="entry name" value="Rev_trsase/Diguanyl_cyclase"/>
</dbReference>
<dbReference type="InterPro" id="IPR052155">
    <property type="entry name" value="Biofilm_reg_signaling"/>
</dbReference>
<sequence length="755" mass="86091">MQKPLLATIGQPEKIRQVLECLGKTLAADRVFVVQLIAPETNEGHFTKLIEEWSPSKVLPGAPLKLSRTETIEDCLGDDFHRISQGHCLFYAQNQLTALGISAKGKACATYPLLIDDRLWGYLALELKARNTLLPEVAQQLIELTANSIALEKKYQNREDIELHCQQCQLFHHTVFSQAEIGLARVGLDGRFQHVNNKLCQIVGYPEKELMALSFQEITYPDDLGDDLHYVQQLLTGKIERYSMEKRYIRSDKSLVWISLDVTLIRDANETPEYFISAIQDISYRKQIETGLREKGISFYQVLNQLPYPVIIYNAEGEVLFINQTWTTVTGYQHSDIPTIDAWIAKIKDSEKVRFLIKDVFETKKQTKKKQIRVRTKAGIIRIWDFTSTNLGRIFNQDNVVLATAVDMTEQISAEFKIKLANQKLSHSVALLEKNKHQANLLNHLNLQLQTCQSLSESLLTIEAVGGELLESRQGFLAIADVEGEKLTTLIRWGDGLNVKDNFSPQSCWGVRRGKRHFMSDPSQGICCHHFQAEKISIPYYCEPLINNNILLGILGVSLLATETIVTDLSEQSWELDFLGELLALSLSNLRFRQLAKDNLIHDSVTGYQNRKALLQILAQEKIKQHNSTAASLPPFLTILGIEKFKQVNQLLGYDAGNNLLKSLLDDLRYCLDPQSQIFRYEGMVFVILSPEEIKESLVNIIDSKWKKLKQQNKELMEIDLHIWTETILLTPEKNQSVDHSIQKIITFMSQRNLQ</sequence>
<dbReference type="PANTHER" id="PTHR44757:SF2">
    <property type="entry name" value="BIOFILM ARCHITECTURE MAINTENANCE PROTEIN MBAA"/>
    <property type="match status" value="1"/>
</dbReference>
<organism evidence="3 4">
    <name type="scientific">Synechocystis salina LEGE 00031</name>
    <dbReference type="NCBI Taxonomy" id="1828736"/>
    <lineage>
        <taxon>Bacteria</taxon>
        <taxon>Bacillati</taxon>
        <taxon>Cyanobacteriota</taxon>
        <taxon>Cyanophyceae</taxon>
        <taxon>Synechococcales</taxon>
        <taxon>Merismopediaceae</taxon>
        <taxon>Synechocystis</taxon>
    </lineage>
</organism>
<dbReference type="EMBL" id="JADEVV010000055">
    <property type="protein sequence ID" value="MBE9255255.1"/>
    <property type="molecule type" value="Genomic_DNA"/>
</dbReference>
<dbReference type="InterPro" id="IPR000014">
    <property type="entry name" value="PAS"/>
</dbReference>
<dbReference type="PANTHER" id="PTHR44757">
    <property type="entry name" value="DIGUANYLATE CYCLASE DGCP"/>
    <property type="match status" value="1"/>
</dbReference>
<dbReference type="InterPro" id="IPR029787">
    <property type="entry name" value="Nucleotide_cyclase"/>
</dbReference>
<dbReference type="Gene3D" id="3.30.70.270">
    <property type="match status" value="1"/>
</dbReference>
<dbReference type="NCBIfam" id="TIGR00229">
    <property type="entry name" value="sensory_box"/>
    <property type="match status" value="2"/>
</dbReference>
<evidence type="ECO:0000313" key="4">
    <source>
        <dbReference type="Proteomes" id="UP000658720"/>
    </source>
</evidence>
<comment type="caution">
    <text evidence="3">The sequence shown here is derived from an EMBL/GenBank/DDBJ whole genome shotgun (WGS) entry which is preliminary data.</text>
</comment>
<proteinExistence type="predicted"/>
<evidence type="ECO:0000259" key="1">
    <source>
        <dbReference type="PROSITE" id="PS50112"/>
    </source>
</evidence>
<dbReference type="InterPro" id="IPR013655">
    <property type="entry name" value="PAS_fold_3"/>
</dbReference>
<dbReference type="InterPro" id="IPR000700">
    <property type="entry name" value="PAS-assoc_C"/>
</dbReference>
<dbReference type="CDD" id="cd00130">
    <property type="entry name" value="PAS"/>
    <property type="match status" value="1"/>
</dbReference>
<dbReference type="Proteomes" id="UP000658720">
    <property type="component" value="Unassembled WGS sequence"/>
</dbReference>
<dbReference type="PROSITE" id="PS50112">
    <property type="entry name" value="PAS"/>
    <property type="match status" value="2"/>
</dbReference>
<dbReference type="Gene3D" id="3.30.450.20">
    <property type="entry name" value="PAS domain"/>
    <property type="match status" value="2"/>
</dbReference>
<dbReference type="SMART" id="SM00091">
    <property type="entry name" value="PAS"/>
    <property type="match status" value="2"/>
</dbReference>
<protein>
    <submittedName>
        <fullName evidence="3">PAS domain S-box protein</fullName>
    </submittedName>
</protein>
<evidence type="ECO:0000259" key="2">
    <source>
        <dbReference type="PROSITE" id="PS50113"/>
    </source>
</evidence>
<dbReference type="NCBIfam" id="TIGR00254">
    <property type="entry name" value="GGDEF"/>
    <property type="match status" value="1"/>
</dbReference>
<evidence type="ECO:0000313" key="3">
    <source>
        <dbReference type="EMBL" id="MBE9255255.1"/>
    </source>
</evidence>
<dbReference type="Pfam" id="PF00990">
    <property type="entry name" value="GGDEF"/>
    <property type="match status" value="1"/>
</dbReference>
<accession>A0ABR9VV78</accession>
<reference evidence="3 4" key="1">
    <citation type="submission" date="2020-10" db="EMBL/GenBank/DDBJ databases">
        <authorList>
            <person name="Castelo-Branco R."/>
            <person name="Eusebio N."/>
            <person name="Adriana R."/>
            <person name="Vieira A."/>
            <person name="Brugerolle De Fraissinette N."/>
            <person name="Rezende De Castro R."/>
            <person name="Schneider M.P."/>
            <person name="Vasconcelos V."/>
            <person name="Leao P.N."/>
        </authorList>
    </citation>
    <scope>NUCLEOTIDE SEQUENCE [LARGE SCALE GENOMIC DNA]</scope>
    <source>
        <strain evidence="3 4">LEGE 00031</strain>
    </source>
</reference>
<dbReference type="InterPro" id="IPR035965">
    <property type="entry name" value="PAS-like_dom_sf"/>
</dbReference>
<feature type="domain" description="PAS" evidence="1">
    <location>
        <begin position="189"/>
        <end position="238"/>
    </location>
</feature>
<dbReference type="SUPFAM" id="SSF55781">
    <property type="entry name" value="GAF domain-like"/>
    <property type="match status" value="1"/>
</dbReference>
<dbReference type="Pfam" id="PF13188">
    <property type="entry name" value="PAS_8"/>
    <property type="match status" value="1"/>
</dbReference>
<dbReference type="SMART" id="SM00086">
    <property type="entry name" value="PAC"/>
    <property type="match status" value="2"/>
</dbReference>
<name>A0ABR9VV78_9SYNC</name>
<dbReference type="SUPFAM" id="SSF55073">
    <property type="entry name" value="Nucleotide cyclase"/>
    <property type="match status" value="1"/>
</dbReference>
<gene>
    <name evidence="3" type="ORF">IQ217_15715</name>
</gene>
<keyword evidence="4" id="KW-1185">Reference proteome</keyword>
<dbReference type="InterPro" id="IPR000160">
    <property type="entry name" value="GGDEF_dom"/>
</dbReference>
<dbReference type="InterPro" id="IPR001610">
    <property type="entry name" value="PAC"/>
</dbReference>
<dbReference type="SUPFAM" id="SSF55785">
    <property type="entry name" value="PYP-like sensor domain (PAS domain)"/>
    <property type="match status" value="2"/>
</dbReference>
<dbReference type="RefSeq" id="WP_194020671.1">
    <property type="nucleotide sequence ID" value="NZ_JADEVV010000055.1"/>
</dbReference>
<dbReference type="SMART" id="SM00267">
    <property type="entry name" value="GGDEF"/>
    <property type="match status" value="1"/>
</dbReference>
<dbReference type="PROSITE" id="PS50113">
    <property type="entry name" value="PAC"/>
    <property type="match status" value="1"/>
</dbReference>